<organism evidence="1 2">
    <name type="scientific">Zhenpiania hominis</name>
    <dbReference type="NCBI Taxonomy" id="2763644"/>
    <lineage>
        <taxon>Bacteria</taxon>
        <taxon>Bacillati</taxon>
        <taxon>Bacillota</taxon>
        <taxon>Clostridia</taxon>
        <taxon>Peptostreptococcales</taxon>
        <taxon>Anaerovoracaceae</taxon>
        <taxon>Zhenpiania</taxon>
    </lineage>
</organism>
<dbReference type="Proteomes" id="UP000602647">
    <property type="component" value="Unassembled WGS sequence"/>
</dbReference>
<reference evidence="1" key="1">
    <citation type="submission" date="2020-08" db="EMBL/GenBank/DDBJ databases">
        <title>Genome public.</title>
        <authorList>
            <person name="Liu C."/>
            <person name="Sun Q."/>
        </authorList>
    </citation>
    <scope>NUCLEOTIDE SEQUENCE</scope>
    <source>
        <strain evidence="1">BX12</strain>
    </source>
</reference>
<accession>A0A923NS93</accession>
<gene>
    <name evidence="1" type="ORF">H9L42_14845</name>
</gene>
<comment type="caution">
    <text evidence="1">The sequence shown here is derived from an EMBL/GenBank/DDBJ whole genome shotgun (WGS) entry which is preliminary data.</text>
</comment>
<sequence>MLYIFDYSNLIKAIFDKGFSSKDVAEILEIPERNYLLKLNNQEEFTQREISILVENVLKLPPESIPEYFFQKCK</sequence>
<evidence type="ECO:0000313" key="2">
    <source>
        <dbReference type="Proteomes" id="UP000602647"/>
    </source>
</evidence>
<keyword evidence="2" id="KW-1185">Reference proteome</keyword>
<name>A0A923NS93_9FIRM</name>
<proteinExistence type="predicted"/>
<dbReference type="RefSeq" id="WP_187304194.1">
    <property type="nucleotide sequence ID" value="NZ_CBCTON010000001.1"/>
</dbReference>
<dbReference type="InterPro" id="IPR008003">
    <property type="entry name" value="DUF739"/>
</dbReference>
<protein>
    <submittedName>
        <fullName evidence="1">DUF739 family protein</fullName>
    </submittedName>
</protein>
<dbReference type="AlphaFoldDB" id="A0A923NS93"/>
<evidence type="ECO:0000313" key="1">
    <source>
        <dbReference type="EMBL" id="MBC6681098.1"/>
    </source>
</evidence>
<dbReference type="EMBL" id="JACRYT010000025">
    <property type="protein sequence ID" value="MBC6681098.1"/>
    <property type="molecule type" value="Genomic_DNA"/>
</dbReference>
<dbReference type="Pfam" id="PF05339">
    <property type="entry name" value="DUF739"/>
    <property type="match status" value="1"/>
</dbReference>